<keyword evidence="3" id="KW-1185">Reference proteome</keyword>
<dbReference type="EMBL" id="AP027079">
    <property type="protein sequence ID" value="BDU68591.1"/>
    <property type="molecule type" value="Genomic_DNA"/>
</dbReference>
<accession>A0ABN6UUZ7</accession>
<dbReference type="Proteomes" id="UP001242010">
    <property type="component" value="Chromosome"/>
</dbReference>
<gene>
    <name evidence="2" type="ORF">GETHOR_06920</name>
</gene>
<sequence>MRLRRSDLPSGQRDSGGDLYRSRGGAPEGRILRLLACAAVLAGAALMGAPPPAPAKAPPCPAVIATLVPKGAARVTGMYQGQGIMALGGGTADLPFPYPCLTEKFPAKWSIELQHYEGEGIQLLQMQVAGYEQQVIQNEKDEIERRRRKARGAAQGNPIRVEQVAGGTVVLSTQTRRCPWGGVADNRVEPPPIPVVRLVGVAHTDSTRITLKIEGDMSAEAALAAAKETFENLARYKFQP</sequence>
<protein>
    <submittedName>
        <fullName evidence="2">Uncharacterized protein</fullName>
    </submittedName>
</protein>
<name>A0ABN6UUZ7_9BACT</name>
<evidence type="ECO:0000256" key="1">
    <source>
        <dbReference type="SAM" id="MobiDB-lite"/>
    </source>
</evidence>
<evidence type="ECO:0000313" key="3">
    <source>
        <dbReference type="Proteomes" id="UP001242010"/>
    </source>
</evidence>
<reference evidence="3" key="1">
    <citation type="journal article" date="2023" name="Int. J. Syst. Evol. Microbiol.">
        <title>Mesoterricola silvestris gen. nov., sp. nov., Mesoterricola sediminis sp. nov., Geothrix oryzae sp. nov., Geothrix edaphica sp. nov., Geothrix rubra sp. nov., and Geothrix limicola sp. nov., six novel members of Acidobacteriota isolated from soils.</title>
        <authorList>
            <person name="Itoh H."/>
            <person name="Sugisawa Y."/>
            <person name="Mise K."/>
            <person name="Xu Z."/>
            <person name="Kuniyasu M."/>
            <person name="Ushijima N."/>
            <person name="Kawano K."/>
            <person name="Kobayashi E."/>
            <person name="Shiratori Y."/>
            <person name="Masuda Y."/>
            <person name="Senoo K."/>
        </authorList>
    </citation>
    <scope>NUCLEOTIDE SEQUENCE [LARGE SCALE GENOMIC DNA]</scope>
    <source>
        <strain evidence="3">Red222</strain>
    </source>
</reference>
<proteinExistence type="predicted"/>
<organism evidence="2 3">
    <name type="scientific">Geothrix oryzae</name>
    <dbReference type="NCBI Taxonomy" id="2927975"/>
    <lineage>
        <taxon>Bacteria</taxon>
        <taxon>Pseudomonadati</taxon>
        <taxon>Acidobacteriota</taxon>
        <taxon>Holophagae</taxon>
        <taxon>Holophagales</taxon>
        <taxon>Holophagaceae</taxon>
        <taxon>Geothrix</taxon>
    </lineage>
</organism>
<feature type="region of interest" description="Disordered" evidence="1">
    <location>
        <begin position="1"/>
        <end position="22"/>
    </location>
</feature>
<evidence type="ECO:0000313" key="2">
    <source>
        <dbReference type="EMBL" id="BDU68591.1"/>
    </source>
</evidence>
<dbReference type="RefSeq" id="WP_286355226.1">
    <property type="nucleotide sequence ID" value="NZ_AP027079.1"/>
</dbReference>